<dbReference type="Proteomes" id="UP000008311">
    <property type="component" value="Unassembled WGS sequence"/>
</dbReference>
<dbReference type="EMBL" id="EQ973846">
    <property type="protein sequence ID" value="EEF42310.1"/>
    <property type="molecule type" value="Genomic_DNA"/>
</dbReference>
<protein>
    <recommendedName>
        <fullName evidence="5">Replicase polyprotein 1ab</fullName>
    </recommendedName>
</protein>
<dbReference type="eggNOG" id="ENOG502QUG5">
    <property type="taxonomic scope" value="Eukaryota"/>
</dbReference>
<sequence>MATTLPWRQPPFPTLLKKRCPAAFRHVGTVRAFQRGDFDRLARNAWRSANDGFEQLMYEARKAAERIDRRYSVSRRVSDVAQSAAERAREIDRELEIGVRWRTFTVDFSRNWPRYRRQLNDFLDTPLGRGFATIFFLWFALSGWLFRILIFATWVLPFAAPLLIGTVANNLVIKGACPACKRQFVGYKSQVIRCAGCGNIVWQPDSRDGRGRGTSSSKSDTNIIDVEFEEK</sequence>
<accession>B9S1W7</accession>
<dbReference type="PANTHER" id="PTHR36356">
    <property type="entry name" value="EXPRESSED PROTEIN"/>
    <property type="match status" value="1"/>
</dbReference>
<dbReference type="OrthoDB" id="2018506at2759"/>
<keyword evidence="2" id="KW-0812">Transmembrane</keyword>
<dbReference type="STRING" id="3988.B9S1W7"/>
<keyword evidence="2" id="KW-0472">Membrane</keyword>
<keyword evidence="2" id="KW-1133">Transmembrane helix</keyword>
<organism evidence="3 4">
    <name type="scientific">Ricinus communis</name>
    <name type="common">Castor bean</name>
    <dbReference type="NCBI Taxonomy" id="3988"/>
    <lineage>
        <taxon>Eukaryota</taxon>
        <taxon>Viridiplantae</taxon>
        <taxon>Streptophyta</taxon>
        <taxon>Embryophyta</taxon>
        <taxon>Tracheophyta</taxon>
        <taxon>Spermatophyta</taxon>
        <taxon>Magnoliopsida</taxon>
        <taxon>eudicotyledons</taxon>
        <taxon>Gunneridae</taxon>
        <taxon>Pentapetalae</taxon>
        <taxon>rosids</taxon>
        <taxon>fabids</taxon>
        <taxon>Malpighiales</taxon>
        <taxon>Euphorbiaceae</taxon>
        <taxon>Acalyphoideae</taxon>
        <taxon>Acalypheae</taxon>
        <taxon>Ricinus</taxon>
    </lineage>
</organism>
<evidence type="ECO:0000313" key="4">
    <source>
        <dbReference type="Proteomes" id="UP000008311"/>
    </source>
</evidence>
<name>B9S1W7_RICCO</name>
<evidence type="ECO:0000256" key="1">
    <source>
        <dbReference type="SAM" id="MobiDB-lite"/>
    </source>
</evidence>
<dbReference type="KEGG" id="rcu:8283044"/>
<gene>
    <name evidence="3" type="ORF">RCOM_1323580</name>
</gene>
<evidence type="ECO:0000313" key="3">
    <source>
        <dbReference type="EMBL" id="EEF42310.1"/>
    </source>
</evidence>
<reference evidence="4" key="1">
    <citation type="journal article" date="2010" name="Nat. Biotechnol.">
        <title>Draft genome sequence of the oilseed species Ricinus communis.</title>
        <authorList>
            <person name="Chan A.P."/>
            <person name="Crabtree J."/>
            <person name="Zhao Q."/>
            <person name="Lorenzi H."/>
            <person name="Orvis J."/>
            <person name="Puiu D."/>
            <person name="Melake-Berhan A."/>
            <person name="Jones K.M."/>
            <person name="Redman J."/>
            <person name="Chen G."/>
            <person name="Cahoon E.B."/>
            <person name="Gedil M."/>
            <person name="Stanke M."/>
            <person name="Haas B.J."/>
            <person name="Wortman J.R."/>
            <person name="Fraser-Liggett C.M."/>
            <person name="Ravel J."/>
            <person name="Rabinowicz P.D."/>
        </authorList>
    </citation>
    <scope>NUCLEOTIDE SEQUENCE [LARGE SCALE GENOMIC DNA]</scope>
    <source>
        <strain evidence="4">cv. Hale</strain>
    </source>
</reference>
<keyword evidence="4" id="KW-1185">Reference proteome</keyword>
<dbReference type="PANTHER" id="PTHR36356:SF1">
    <property type="entry name" value="EXPRESSED PROTEIN"/>
    <property type="match status" value="1"/>
</dbReference>
<feature type="transmembrane region" description="Helical" evidence="2">
    <location>
        <begin position="151"/>
        <end position="173"/>
    </location>
</feature>
<evidence type="ECO:0000256" key="2">
    <source>
        <dbReference type="SAM" id="Phobius"/>
    </source>
</evidence>
<dbReference type="FunCoup" id="B9S1W7">
    <property type="interactions" value="2107"/>
</dbReference>
<dbReference type="AlphaFoldDB" id="B9S1W7"/>
<dbReference type="InParanoid" id="B9S1W7"/>
<proteinExistence type="predicted"/>
<feature type="region of interest" description="Disordered" evidence="1">
    <location>
        <begin position="207"/>
        <end position="231"/>
    </location>
</feature>
<feature type="transmembrane region" description="Helical" evidence="2">
    <location>
        <begin position="126"/>
        <end position="145"/>
    </location>
</feature>
<evidence type="ECO:0008006" key="5">
    <source>
        <dbReference type="Google" id="ProtNLM"/>
    </source>
</evidence>